<dbReference type="InterPro" id="IPR016039">
    <property type="entry name" value="Thiolase-like"/>
</dbReference>
<dbReference type="Proteomes" id="UP000268727">
    <property type="component" value="Unassembled WGS sequence"/>
</dbReference>
<evidence type="ECO:0000259" key="4">
    <source>
        <dbReference type="PROSITE" id="PS52004"/>
    </source>
</evidence>
<dbReference type="Pfam" id="PF02801">
    <property type="entry name" value="Ketoacyl-synt_C"/>
    <property type="match status" value="1"/>
</dbReference>
<proteinExistence type="inferred from homology"/>
<reference evidence="5 6" key="1">
    <citation type="submission" date="2018-11" db="EMBL/GenBank/DDBJ databases">
        <title>Sequencing the genomes of 1000 actinobacteria strains.</title>
        <authorList>
            <person name="Klenk H.-P."/>
        </authorList>
    </citation>
    <scope>NUCLEOTIDE SEQUENCE [LARGE SCALE GENOMIC DNA]</scope>
    <source>
        <strain evidence="5 6">DSM 44231</strain>
    </source>
</reference>
<dbReference type="GO" id="GO:0004315">
    <property type="term" value="F:3-oxoacyl-[acyl-carrier-protein] synthase activity"/>
    <property type="evidence" value="ECO:0007669"/>
    <property type="project" value="TreeGrafter"/>
</dbReference>
<dbReference type="InterPro" id="IPR000794">
    <property type="entry name" value="Beta-ketoacyl_synthase"/>
</dbReference>
<dbReference type="PROSITE" id="PS52004">
    <property type="entry name" value="KS3_2"/>
    <property type="match status" value="1"/>
</dbReference>
<dbReference type="RefSeq" id="WP_170184888.1">
    <property type="nucleotide sequence ID" value="NZ_RJKM01000001.1"/>
</dbReference>
<dbReference type="SMART" id="SM00825">
    <property type="entry name" value="PKS_KS"/>
    <property type="match status" value="1"/>
</dbReference>
<keyword evidence="6" id="KW-1185">Reference proteome</keyword>
<comment type="similarity">
    <text evidence="1 3">Belongs to the thiolase-like superfamily. Beta-ketoacyl-ACP synthases family.</text>
</comment>
<comment type="caution">
    <text evidence="5">The sequence shown here is derived from an EMBL/GenBank/DDBJ whole genome shotgun (WGS) entry which is preliminary data.</text>
</comment>
<dbReference type="InterPro" id="IPR020841">
    <property type="entry name" value="PKS_Beta-ketoAc_synthase_dom"/>
</dbReference>
<evidence type="ECO:0000256" key="1">
    <source>
        <dbReference type="ARBA" id="ARBA00008467"/>
    </source>
</evidence>
<dbReference type="PANTHER" id="PTHR11712:SF336">
    <property type="entry name" value="3-OXOACYL-[ACYL-CARRIER-PROTEIN] SYNTHASE, MITOCHONDRIAL"/>
    <property type="match status" value="1"/>
</dbReference>
<dbReference type="InterPro" id="IPR014031">
    <property type="entry name" value="Ketoacyl_synth_C"/>
</dbReference>
<evidence type="ECO:0000256" key="3">
    <source>
        <dbReference type="RuleBase" id="RU003694"/>
    </source>
</evidence>
<dbReference type="PANTHER" id="PTHR11712">
    <property type="entry name" value="POLYKETIDE SYNTHASE-RELATED"/>
    <property type="match status" value="1"/>
</dbReference>
<organism evidence="5 6">
    <name type="scientific">Saccharothrix texasensis</name>
    <dbReference type="NCBI Taxonomy" id="103734"/>
    <lineage>
        <taxon>Bacteria</taxon>
        <taxon>Bacillati</taxon>
        <taxon>Actinomycetota</taxon>
        <taxon>Actinomycetes</taxon>
        <taxon>Pseudonocardiales</taxon>
        <taxon>Pseudonocardiaceae</taxon>
        <taxon>Saccharothrix</taxon>
    </lineage>
</organism>
<keyword evidence="2 3" id="KW-0808">Transferase</keyword>
<evidence type="ECO:0000256" key="2">
    <source>
        <dbReference type="ARBA" id="ARBA00022679"/>
    </source>
</evidence>
<dbReference type="SUPFAM" id="SSF53901">
    <property type="entry name" value="Thiolase-like"/>
    <property type="match status" value="2"/>
</dbReference>
<dbReference type="GO" id="GO:0005829">
    <property type="term" value="C:cytosol"/>
    <property type="evidence" value="ECO:0007669"/>
    <property type="project" value="TreeGrafter"/>
</dbReference>
<accession>A0A3N1GXQ7</accession>
<sequence length="367" mass="38137">MTADVERPCVLRARVAAGPLRSAAALLRALRDGQSQAAPVQRFPVHAHRARHAVVDESLGTGFDHLVGPVEEVVDGVPLADLRVVLATSWLSALPLSEVVLGTLARVYRATVETVRATCLPTTHNNACIAAASAVVEAAAAVRRDPGTVVLVVAARNLDRQTFALFDRGRALSTTGELNSFAAERDGVVLGEGHAVLLIGDRRRAGMIAEAWDNSHLHLVGGALSSDAHHPVRPHPEGDGVHAAAMAALDEAGWRLADIASVNAHGTGTPANDDSELAAYDRFVSAGQRVYSSKTVHGHCLETAAGVELVAAWAIALNGHVPPQVHPISTPLRDYCGPGAVKGGRGLLVNSAFGGANSAIAFVVVDG</sequence>
<feature type="domain" description="Ketosynthase family 3 (KS3)" evidence="4">
    <location>
        <begin position="1"/>
        <end position="364"/>
    </location>
</feature>
<protein>
    <submittedName>
        <fullName evidence="5">3-oxoacyl-[acyl-carrier-protein] synthase II</fullName>
    </submittedName>
</protein>
<dbReference type="AlphaFoldDB" id="A0A3N1GXQ7"/>
<dbReference type="GO" id="GO:0006633">
    <property type="term" value="P:fatty acid biosynthetic process"/>
    <property type="evidence" value="ECO:0007669"/>
    <property type="project" value="TreeGrafter"/>
</dbReference>
<gene>
    <name evidence="5" type="ORF">EDD40_0148</name>
</gene>
<dbReference type="Pfam" id="PF00109">
    <property type="entry name" value="ketoacyl-synt"/>
    <property type="match status" value="1"/>
</dbReference>
<dbReference type="InterPro" id="IPR014030">
    <property type="entry name" value="Ketoacyl_synth_N"/>
</dbReference>
<name>A0A3N1GXQ7_9PSEU</name>
<dbReference type="EMBL" id="RJKM01000001">
    <property type="protein sequence ID" value="ROP34939.1"/>
    <property type="molecule type" value="Genomic_DNA"/>
</dbReference>
<dbReference type="Gene3D" id="3.40.47.10">
    <property type="match status" value="1"/>
</dbReference>
<evidence type="ECO:0000313" key="6">
    <source>
        <dbReference type="Proteomes" id="UP000268727"/>
    </source>
</evidence>
<evidence type="ECO:0000313" key="5">
    <source>
        <dbReference type="EMBL" id="ROP34939.1"/>
    </source>
</evidence>